<accession>A0A0A1UZY3</accession>
<organism evidence="2 3">
    <name type="scientific">Metarhizium robertsii</name>
    <dbReference type="NCBI Taxonomy" id="568076"/>
    <lineage>
        <taxon>Eukaryota</taxon>
        <taxon>Fungi</taxon>
        <taxon>Dikarya</taxon>
        <taxon>Ascomycota</taxon>
        <taxon>Pezizomycotina</taxon>
        <taxon>Sordariomycetes</taxon>
        <taxon>Hypocreomycetidae</taxon>
        <taxon>Hypocreales</taxon>
        <taxon>Clavicipitaceae</taxon>
        <taxon>Metarhizium</taxon>
    </lineage>
</organism>
<dbReference type="EMBL" id="JELW01000003">
    <property type="protein sequence ID" value="EXV03449.1"/>
    <property type="molecule type" value="Genomic_DNA"/>
</dbReference>
<name>A0A0A1UZY3_9HYPO</name>
<reference evidence="2 3" key="1">
    <citation type="submission" date="2014-02" db="EMBL/GenBank/DDBJ databases">
        <title>The genome sequence of the entomopathogenic fungus Metarhizium robertsii ARSEF 2575.</title>
        <authorList>
            <person name="Giuliano Garisto Donzelli B."/>
            <person name="Roe B.A."/>
            <person name="Macmil S.L."/>
            <person name="Krasnoff S.B."/>
            <person name="Gibson D.M."/>
        </authorList>
    </citation>
    <scope>NUCLEOTIDE SEQUENCE [LARGE SCALE GENOMIC DNA]</scope>
    <source>
        <strain evidence="2 3">ARSEF 2575</strain>
    </source>
</reference>
<gene>
    <name evidence="2" type="ORF">X797_003249</name>
</gene>
<comment type="caution">
    <text evidence="2">The sequence shown here is derived from an EMBL/GenBank/DDBJ whole genome shotgun (WGS) entry which is preliminary data.</text>
</comment>
<evidence type="ECO:0000313" key="2">
    <source>
        <dbReference type="EMBL" id="EXV03449.1"/>
    </source>
</evidence>
<feature type="compositionally biased region" description="Low complexity" evidence="1">
    <location>
        <begin position="64"/>
        <end position="75"/>
    </location>
</feature>
<protein>
    <submittedName>
        <fullName evidence="2">Uncharacterized protein</fullName>
    </submittedName>
</protein>
<dbReference type="OrthoDB" id="4961098at2759"/>
<proteinExistence type="predicted"/>
<feature type="compositionally biased region" description="Basic and acidic residues" evidence="1">
    <location>
        <begin position="108"/>
        <end position="118"/>
    </location>
</feature>
<sequence length="118" mass="13091">MVTAPMPADPAELKNVSMYGFGAIPNLEASATPEEPLKRRLRPRKERIECIEAPDADVFIVNVRQRSNGGQRSSSIKLKPKPRRTPNRDHRSVKAKPGSKFLPIEILDSEKKAASSDT</sequence>
<feature type="region of interest" description="Disordered" evidence="1">
    <location>
        <begin position="62"/>
        <end position="118"/>
    </location>
</feature>
<dbReference type="Proteomes" id="UP000030151">
    <property type="component" value="Unassembled WGS sequence"/>
</dbReference>
<evidence type="ECO:0000256" key="1">
    <source>
        <dbReference type="SAM" id="MobiDB-lite"/>
    </source>
</evidence>
<dbReference type="AlphaFoldDB" id="A0A0A1UZY3"/>
<evidence type="ECO:0000313" key="3">
    <source>
        <dbReference type="Proteomes" id="UP000030151"/>
    </source>
</evidence>
<dbReference type="HOGENOM" id="CLU_2073692_0_0_1"/>